<gene>
    <name evidence="8" type="ORF">AAFC00_003914</name>
</gene>
<dbReference type="PANTHER" id="PTHR31356">
    <property type="entry name" value="THYLAKOID LUMENAL 29 KDA PROTEIN, CHLOROPLASTIC-RELATED"/>
    <property type="match status" value="1"/>
</dbReference>
<name>A0ABR3PFU2_9PEZI</name>
<comment type="similarity">
    <text evidence="1 6">Belongs to the peroxidase family. Ligninase subfamily.</text>
</comment>
<feature type="domain" description="Plant heme peroxidase family profile" evidence="7">
    <location>
        <begin position="59"/>
        <end position="315"/>
    </location>
</feature>
<dbReference type="InterPro" id="IPR002016">
    <property type="entry name" value="Haem_peroxidase"/>
</dbReference>
<dbReference type="SUPFAM" id="SSF48113">
    <property type="entry name" value="Heme-dependent peroxidases"/>
    <property type="match status" value="1"/>
</dbReference>
<dbReference type="Gene3D" id="1.10.420.10">
    <property type="entry name" value="Peroxidase, domain 2"/>
    <property type="match status" value="1"/>
</dbReference>
<keyword evidence="6" id="KW-0479">Metal-binding</keyword>
<evidence type="ECO:0000256" key="1">
    <source>
        <dbReference type="ARBA" id="ARBA00006089"/>
    </source>
</evidence>
<keyword evidence="5" id="KW-0325">Glycoprotein</keyword>
<dbReference type="PRINTS" id="PR00458">
    <property type="entry name" value="PEROXIDASE"/>
</dbReference>
<proteinExistence type="inferred from homology"/>
<comment type="cofactor">
    <cofactor evidence="6">
        <name>Ca(2+)</name>
        <dbReference type="ChEBI" id="CHEBI:29108"/>
    </cofactor>
    <text evidence="6">Binds 2 calcium ions per subunit.</text>
</comment>
<sequence>MMGIRNHFLFALVGPLCVAAWKNPFSVVKRAGDCPGIWSTISSQLTTVFLGADGQCTDLARAAIRFAFHDSGAYSSTLPSYEPASGGADGSLLLSPDEISRSENNGLESYHDWLTGFYADYSSQVSAADLIQFAASHATVTCPGGPQVRTVVGRTDTDTAGPEGQLPQPFGAGAAYDTLFQLFTNKGFSTVDLAALIGAHSTSKAFAQTANGIPSGGSQDSTPGKWDVDYYAQTYDPPSNVYRFDSDVNLSNTSTTVGQAFSGFVNNQAKWAAAFTDAMARLSVLGIPTDTVDSFVDCTGALPSGSLRRDIRASPLNARLR</sequence>
<keyword evidence="2 6" id="KW-0575">Peroxidase</keyword>
<dbReference type="InterPro" id="IPR001621">
    <property type="entry name" value="Ligninase"/>
</dbReference>
<comment type="caution">
    <text evidence="8">The sequence shown here is derived from an EMBL/GenBank/DDBJ whole genome shotgun (WGS) entry which is preliminary data.</text>
</comment>
<dbReference type="InterPro" id="IPR010255">
    <property type="entry name" value="Haem_peroxidase_sf"/>
</dbReference>
<organism evidence="8 9">
    <name type="scientific">Neodothiora populina</name>
    <dbReference type="NCBI Taxonomy" id="2781224"/>
    <lineage>
        <taxon>Eukaryota</taxon>
        <taxon>Fungi</taxon>
        <taxon>Dikarya</taxon>
        <taxon>Ascomycota</taxon>
        <taxon>Pezizomycotina</taxon>
        <taxon>Dothideomycetes</taxon>
        <taxon>Dothideomycetidae</taxon>
        <taxon>Dothideales</taxon>
        <taxon>Dothioraceae</taxon>
        <taxon>Neodothiora</taxon>
    </lineage>
</organism>
<evidence type="ECO:0000313" key="9">
    <source>
        <dbReference type="Proteomes" id="UP001562354"/>
    </source>
</evidence>
<dbReference type="EMBL" id="JBFMKM010000008">
    <property type="protein sequence ID" value="KAL1305013.1"/>
    <property type="molecule type" value="Genomic_DNA"/>
</dbReference>
<evidence type="ECO:0000256" key="6">
    <source>
        <dbReference type="RuleBase" id="RU363051"/>
    </source>
</evidence>
<feature type="chain" id="PRO_5045003199" description="Peroxidase" evidence="6">
    <location>
        <begin position="21"/>
        <end position="321"/>
    </location>
</feature>
<keyword evidence="3" id="KW-0349">Heme</keyword>
<dbReference type="PRINTS" id="PR00462">
    <property type="entry name" value="LIGNINASE"/>
</dbReference>
<accession>A0ABR3PFU2</accession>
<feature type="signal peptide" evidence="6">
    <location>
        <begin position="1"/>
        <end position="20"/>
    </location>
</feature>
<dbReference type="RefSeq" id="XP_069201287.1">
    <property type="nucleotide sequence ID" value="XM_069343464.1"/>
</dbReference>
<dbReference type="PROSITE" id="PS50873">
    <property type="entry name" value="PEROXIDASE_4"/>
    <property type="match status" value="1"/>
</dbReference>
<reference evidence="8 9" key="1">
    <citation type="submission" date="2024-07" db="EMBL/GenBank/DDBJ databases">
        <title>Draft sequence of the Neodothiora populina.</title>
        <authorList>
            <person name="Drown D.D."/>
            <person name="Schuette U.S."/>
            <person name="Buechlein A.B."/>
            <person name="Rusch D.R."/>
            <person name="Winton L.W."/>
            <person name="Adams G.A."/>
        </authorList>
    </citation>
    <scope>NUCLEOTIDE SEQUENCE [LARGE SCALE GENOMIC DNA]</scope>
    <source>
        <strain evidence="8 9">CPC 39397</strain>
    </source>
</reference>
<evidence type="ECO:0000256" key="4">
    <source>
        <dbReference type="ARBA" id="ARBA00023002"/>
    </source>
</evidence>
<keyword evidence="6" id="KW-0106">Calcium</keyword>
<keyword evidence="6" id="KW-0732">Signal</keyword>
<protein>
    <recommendedName>
        <fullName evidence="6">Peroxidase</fullName>
        <ecNumber evidence="6">1.11.1.-</ecNumber>
    </recommendedName>
</protein>
<dbReference type="Gene3D" id="1.10.520.10">
    <property type="match status" value="1"/>
</dbReference>
<evidence type="ECO:0000259" key="7">
    <source>
        <dbReference type="PROSITE" id="PS50873"/>
    </source>
</evidence>
<dbReference type="PANTHER" id="PTHR31356:SF66">
    <property type="entry name" value="CATALASE-PEROXIDASE"/>
    <property type="match status" value="1"/>
</dbReference>
<keyword evidence="9" id="KW-1185">Reference proteome</keyword>
<evidence type="ECO:0000256" key="3">
    <source>
        <dbReference type="ARBA" id="ARBA00022617"/>
    </source>
</evidence>
<keyword evidence="3" id="KW-0408">Iron</keyword>
<dbReference type="Proteomes" id="UP001562354">
    <property type="component" value="Unassembled WGS sequence"/>
</dbReference>
<evidence type="ECO:0000256" key="5">
    <source>
        <dbReference type="ARBA" id="ARBA00023180"/>
    </source>
</evidence>
<evidence type="ECO:0000256" key="2">
    <source>
        <dbReference type="ARBA" id="ARBA00022559"/>
    </source>
</evidence>
<evidence type="ECO:0000313" key="8">
    <source>
        <dbReference type="EMBL" id="KAL1305013.1"/>
    </source>
</evidence>
<dbReference type="EC" id="1.11.1.-" evidence="6"/>
<dbReference type="InterPro" id="IPR044831">
    <property type="entry name" value="Ccp1-like"/>
</dbReference>
<keyword evidence="4 6" id="KW-0560">Oxidoreductase</keyword>
<dbReference type="GeneID" id="95977614"/>
<dbReference type="Pfam" id="PF00141">
    <property type="entry name" value="peroxidase"/>
    <property type="match status" value="1"/>
</dbReference>